<dbReference type="PANTHER" id="PTHR10438:SF425">
    <property type="entry name" value="THIOREDOXIN H1"/>
    <property type="match status" value="1"/>
</dbReference>
<dbReference type="Pfam" id="PF00085">
    <property type="entry name" value="Thioredoxin"/>
    <property type="match status" value="1"/>
</dbReference>
<dbReference type="CDD" id="cd02947">
    <property type="entry name" value="TRX_family"/>
    <property type="match status" value="1"/>
</dbReference>
<evidence type="ECO:0000256" key="1">
    <source>
        <dbReference type="ARBA" id="ARBA00022448"/>
    </source>
</evidence>
<evidence type="ECO:0000256" key="3">
    <source>
        <dbReference type="ARBA" id="ARBA00023157"/>
    </source>
</evidence>
<keyword evidence="1" id="KW-0813">Transport</keyword>
<reference evidence="7 8" key="1">
    <citation type="submission" date="2017-09" db="EMBL/GenBank/DDBJ databases">
        <title>WGS assembly of Aquilegia coerulea Goldsmith.</title>
        <authorList>
            <person name="Hodges S."/>
            <person name="Kramer E."/>
            <person name="Nordborg M."/>
            <person name="Tomkins J."/>
            <person name="Borevitz J."/>
            <person name="Derieg N."/>
            <person name="Yan J."/>
            <person name="Mihaltcheva S."/>
            <person name="Hayes R.D."/>
            <person name="Rokhsar D."/>
        </authorList>
    </citation>
    <scope>NUCLEOTIDE SEQUENCE [LARGE SCALE GENOMIC DNA]</scope>
    <source>
        <strain evidence="8">cv. Goldsmith</strain>
    </source>
</reference>
<evidence type="ECO:0000256" key="4">
    <source>
        <dbReference type="ARBA" id="ARBA00023284"/>
    </source>
</evidence>
<evidence type="ECO:0000256" key="5">
    <source>
        <dbReference type="ARBA" id="ARBA00038353"/>
    </source>
</evidence>
<dbReference type="PANTHER" id="PTHR10438">
    <property type="entry name" value="THIOREDOXIN"/>
    <property type="match status" value="1"/>
</dbReference>
<evidence type="ECO:0000313" key="7">
    <source>
        <dbReference type="EMBL" id="PIA52830.1"/>
    </source>
</evidence>
<dbReference type="GO" id="GO:0016671">
    <property type="term" value="F:oxidoreductase activity, acting on a sulfur group of donors, disulfide as acceptor"/>
    <property type="evidence" value="ECO:0007669"/>
    <property type="project" value="UniProtKB-ARBA"/>
</dbReference>
<dbReference type="PROSITE" id="PS00194">
    <property type="entry name" value="THIOREDOXIN_1"/>
    <property type="match status" value="1"/>
</dbReference>
<dbReference type="STRING" id="218851.A0A2G5EAT1"/>
<keyword evidence="4" id="KW-0676">Redox-active center</keyword>
<keyword evidence="2" id="KW-0249">Electron transport</keyword>
<gene>
    <name evidence="7" type="ORF">AQUCO_01000598v1</name>
</gene>
<dbReference type="InterPro" id="IPR036249">
    <property type="entry name" value="Thioredoxin-like_sf"/>
</dbReference>
<dbReference type="Proteomes" id="UP000230069">
    <property type="component" value="Unassembled WGS sequence"/>
</dbReference>
<evidence type="ECO:0000256" key="2">
    <source>
        <dbReference type="ARBA" id="ARBA00022982"/>
    </source>
</evidence>
<feature type="domain" description="Thioredoxin" evidence="6">
    <location>
        <begin position="1"/>
        <end position="114"/>
    </location>
</feature>
<dbReference type="PROSITE" id="PS51352">
    <property type="entry name" value="THIOREDOXIN_2"/>
    <property type="match status" value="1"/>
</dbReference>
<dbReference type="FunFam" id="3.40.30.10:FF:000104">
    <property type="entry name" value="Thioredoxin"/>
    <property type="match status" value="1"/>
</dbReference>
<keyword evidence="3" id="KW-1015">Disulfide bond</keyword>
<protein>
    <recommendedName>
        <fullName evidence="6">Thioredoxin domain-containing protein</fullName>
    </recommendedName>
</protein>
<dbReference type="InterPro" id="IPR017937">
    <property type="entry name" value="Thioredoxin_CS"/>
</dbReference>
<dbReference type="SUPFAM" id="SSF52833">
    <property type="entry name" value="Thioredoxin-like"/>
    <property type="match status" value="1"/>
</dbReference>
<dbReference type="OrthoDB" id="10263751at2759"/>
<dbReference type="Gene3D" id="3.40.30.10">
    <property type="entry name" value="Glutaredoxin"/>
    <property type="match status" value="1"/>
</dbReference>
<dbReference type="AlphaFoldDB" id="A0A2G5EAT1"/>
<name>A0A2G5EAT1_AQUCA</name>
<dbReference type="EMBL" id="KZ305027">
    <property type="protein sequence ID" value="PIA52830.1"/>
    <property type="molecule type" value="Genomic_DNA"/>
</dbReference>
<dbReference type="InterPro" id="IPR050620">
    <property type="entry name" value="Thioredoxin_H-type-like"/>
</dbReference>
<keyword evidence="8" id="KW-1185">Reference proteome</keyword>
<dbReference type="PRINTS" id="PR00421">
    <property type="entry name" value="THIOREDOXIN"/>
</dbReference>
<proteinExistence type="inferred from homology"/>
<evidence type="ECO:0000259" key="6">
    <source>
        <dbReference type="PROSITE" id="PS51352"/>
    </source>
</evidence>
<dbReference type="FunCoup" id="A0A2G5EAT1">
    <property type="interactions" value="880"/>
</dbReference>
<dbReference type="InParanoid" id="A0A2G5EAT1"/>
<sequence length="116" mass="12733">MAAEEGAVISCHTLEQWSEQLEKGNLSKKLIVVDFTASWCGPCRFISPVLTELAKKLPNVIFLKVDVDELKSVAADWAVEAMPTFMFLKEGKIVDKVVGAKKEELQSTIAKHVSAA</sequence>
<dbReference type="InterPro" id="IPR013766">
    <property type="entry name" value="Thioredoxin_domain"/>
</dbReference>
<comment type="similarity">
    <text evidence="5">Belongs to the thioredoxin family. Plant H-type subfamily.</text>
</comment>
<organism evidence="7 8">
    <name type="scientific">Aquilegia coerulea</name>
    <name type="common">Rocky mountain columbine</name>
    <dbReference type="NCBI Taxonomy" id="218851"/>
    <lineage>
        <taxon>Eukaryota</taxon>
        <taxon>Viridiplantae</taxon>
        <taxon>Streptophyta</taxon>
        <taxon>Embryophyta</taxon>
        <taxon>Tracheophyta</taxon>
        <taxon>Spermatophyta</taxon>
        <taxon>Magnoliopsida</taxon>
        <taxon>Ranunculales</taxon>
        <taxon>Ranunculaceae</taxon>
        <taxon>Thalictroideae</taxon>
        <taxon>Aquilegia</taxon>
    </lineage>
</organism>
<evidence type="ECO:0000313" key="8">
    <source>
        <dbReference type="Proteomes" id="UP000230069"/>
    </source>
</evidence>
<accession>A0A2G5EAT1</accession>